<feature type="region of interest" description="Disordered" evidence="1">
    <location>
        <begin position="22"/>
        <end position="93"/>
    </location>
</feature>
<evidence type="ECO:0000256" key="1">
    <source>
        <dbReference type="SAM" id="MobiDB-lite"/>
    </source>
</evidence>
<evidence type="ECO:0000313" key="2">
    <source>
        <dbReference type="EMBL" id="GID76582.1"/>
    </source>
</evidence>
<protein>
    <submittedName>
        <fullName evidence="2">Uncharacterized protein</fullName>
    </submittedName>
</protein>
<evidence type="ECO:0000313" key="3">
    <source>
        <dbReference type="Proteomes" id="UP000609879"/>
    </source>
</evidence>
<proteinExistence type="predicted"/>
<feature type="compositionally biased region" description="Gly residues" evidence="1">
    <location>
        <begin position="82"/>
        <end position="93"/>
    </location>
</feature>
<dbReference type="EMBL" id="BOMI01000104">
    <property type="protein sequence ID" value="GID76582.1"/>
    <property type="molecule type" value="Genomic_DNA"/>
</dbReference>
<accession>A0ABQ3Y9A0</accession>
<organism evidence="2 3">
    <name type="scientific">Paractinoplanes deccanensis</name>
    <dbReference type="NCBI Taxonomy" id="113561"/>
    <lineage>
        <taxon>Bacteria</taxon>
        <taxon>Bacillati</taxon>
        <taxon>Actinomycetota</taxon>
        <taxon>Actinomycetes</taxon>
        <taxon>Micromonosporales</taxon>
        <taxon>Micromonosporaceae</taxon>
        <taxon>Paractinoplanes</taxon>
    </lineage>
</organism>
<keyword evidence="3" id="KW-1185">Reference proteome</keyword>
<gene>
    <name evidence="2" type="ORF">Ade02nite_52230</name>
</gene>
<reference evidence="2 3" key="1">
    <citation type="submission" date="2021-01" db="EMBL/GenBank/DDBJ databases">
        <title>Whole genome shotgun sequence of Actinoplanes deccanensis NBRC 13994.</title>
        <authorList>
            <person name="Komaki H."/>
            <person name="Tamura T."/>
        </authorList>
    </citation>
    <scope>NUCLEOTIDE SEQUENCE [LARGE SCALE GENOMIC DNA]</scope>
    <source>
        <strain evidence="2 3">NBRC 13994</strain>
    </source>
</reference>
<sequence>MNRPGRRDTTPPLEQDRTFYLSARRTATRGDLAALPWQRRPDGDAADGDAADGGAADGGATERAQRRMRSGGGTLRRRGRRGGPGGGTAPPGP</sequence>
<comment type="caution">
    <text evidence="2">The sequence shown here is derived from an EMBL/GenBank/DDBJ whole genome shotgun (WGS) entry which is preliminary data.</text>
</comment>
<name>A0ABQ3Y9A0_9ACTN</name>
<dbReference type="Proteomes" id="UP000609879">
    <property type="component" value="Unassembled WGS sequence"/>
</dbReference>